<evidence type="ECO:0000313" key="4">
    <source>
        <dbReference type="Proteomes" id="UP000244755"/>
    </source>
</evidence>
<dbReference type="Proteomes" id="UP000244755">
    <property type="component" value="Chromosome 1"/>
</dbReference>
<dbReference type="KEGG" id="mee:DA075_15080"/>
<feature type="transmembrane region" description="Helical" evidence="1">
    <location>
        <begin position="32"/>
        <end position="50"/>
    </location>
</feature>
<evidence type="ECO:0000259" key="2">
    <source>
        <dbReference type="Pfam" id="PF12275"/>
    </source>
</evidence>
<dbReference type="InterPro" id="IPR022060">
    <property type="entry name" value="DUF3616"/>
</dbReference>
<sequence>MDQDRQSKLGRRVDLVRNALHGRQAMTTARRVFLFLLSLPMVCALVASATDRAMAESPHDPVWNVDKTLIGKDKDKNGGKSTDASGIACIESKGFPRKCLVIDDELQAAQIVIVEEGQLLAGDTIRLIDDTFDGKPIEFDGEGVAYADGAFLIVGSHGHPRDKKNKLDPTKDAAKIEASIRASSRIIQVRIDPDQISPKGKLKGEAQVRAFTGLPAILAAEPRLAPFLNRRLDQNGLTIEGIAALGDRLFVGLRGPSLGGDRAAIVSMPVKDVLENRIPKARLHLVPLGPGRGVRDLAASPSGLLVLAGPTAEGEGSSSIYRVKDEEAELLGEVPPLIEDGEVAKPEALLFLDQNEDGQRVLVLSDGAIEGAPRPLRIRR</sequence>
<reference evidence="3 4" key="1">
    <citation type="submission" date="2018-04" db="EMBL/GenBank/DDBJ databases">
        <title>Methylobacterium sp. PR1016A genome.</title>
        <authorList>
            <person name="Park W."/>
        </authorList>
    </citation>
    <scope>NUCLEOTIDE SEQUENCE [LARGE SCALE GENOMIC DNA]</scope>
    <source>
        <strain evidence="3 4">PR1016A</strain>
    </source>
</reference>
<dbReference type="EMBL" id="CP028843">
    <property type="protein sequence ID" value="AWB22083.1"/>
    <property type="molecule type" value="Genomic_DNA"/>
</dbReference>
<feature type="domain" description="DUF3616" evidence="2">
    <location>
        <begin position="132"/>
        <end position="327"/>
    </location>
</feature>
<keyword evidence="4" id="KW-1185">Reference proteome</keyword>
<dbReference type="Pfam" id="PF12275">
    <property type="entry name" value="DUF3616"/>
    <property type="match status" value="1"/>
</dbReference>
<protein>
    <recommendedName>
        <fullName evidence="2">DUF3616 domain-containing protein</fullName>
    </recommendedName>
</protein>
<accession>A0A2R4WKK9</accession>
<evidence type="ECO:0000256" key="1">
    <source>
        <dbReference type="SAM" id="Phobius"/>
    </source>
</evidence>
<keyword evidence="1" id="KW-1133">Transmembrane helix</keyword>
<dbReference type="AlphaFoldDB" id="A0A2R4WKK9"/>
<name>A0A2R4WKK9_9HYPH</name>
<organism evidence="3 4">
    <name type="scientific">Methylobacterium currus</name>
    <dbReference type="NCBI Taxonomy" id="2051553"/>
    <lineage>
        <taxon>Bacteria</taxon>
        <taxon>Pseudomonadati</taxon>
        <taxon>Pseudomonadota</taxon>
        <taxon>Alphaproteobacteria</taxon>
        <taxon>Hyphomicrobiales</taxon>
        <taxon>Methylobacteriaceae</taxon>
        <taxon>Methylobacterium</taxon>
    </lineage>
</organism>
<evidence type="ECO:0000313" key="3">
    <source>
        <dbReference type="EMBL" id="AWB22083.1"/>
    </source>
</evidence>
<proteinExistence type="predicted"/>
<gene>
    <name evidence="3" type="ORF">DA075_15080</name>
</gene>
<keyword evidence="1" id="KW-0812">Transmembrane</keyword>
<keyword evidence="1" id="KW-0472">Membrane</keyword>